<reference evidence="3 4" key="1">
    <citation type="submission" date="2018-06" db="EMBL/GenBank/DDBJ databases">
        <authorList>
            <consortium name="Pathogen Informatics"/>
            <person name="Doyle S."/>
        </authorList>
    </citation>
    <scope>NUCLEOTIDE SEQUENCE [LARGE SCALE GENOMIC DNA]</scope>
    <source>
        <strain evidence="3 4">NCTC13292</strain>
    </source>
</reference>
<accession>A0A378J0E9</accession>
<keyword evidence="3" id="KW-0418">Kinase</keyword>
<gene>
    <name evidence="3" type="ORF">NCTC13292_00528</name>
</gene>
<dbReference type="RefSeq" id="WP_115220373.1">
    <property type="nucleotide sequence ID" value="NZ_CAXYJE010000005.1"/>
</dbReference>
<dbReference type="OrthoDB" id="526867at2"/>
<evidence type="ECO:0000313" key="4">
    <source>
        <dbReference type="Proteomes" id="UP000254677"/>
    </source>
</evidence>
<evidence type="ECO:0000259" key="2">
    <source>
        <dbReference type="Pfam" id="PF04784"/>
    </source>
</evidence>
<organism evidence="3 4">
    <name type="scientific">Legionella donaldsonii</name>
    <dbReference type="NCBI Taxonomy" id="45060"/>
    <lineage>
        <taxon>Bacteria</taxon>
        <taxon>Pseudomonadati</taxon>
        <taxon>Pseudomonadota</taxon>
        <taxon>Gammaproteobacteria</taxon>
        <taxon>Legionellales</taxon>
        <taxon>Legionellaceae</taxon>
        <taxon>Legionella</taxon>
    </lineage>
</organism>
<dbReference type="InterPro" id="IPR006869">
    <property type="entry name" value="DUF547"/>
</dbReference>
<feature type="signal peptide" evidence="1">
    <location>
        <begin position="1"/>
        <end position="26"/>
    </location>
</feature>
<name>A0A378J0E9_9GAMM</name>
<dbReference type="Proteomes" id="UP000254677">
    <property type="component" value="Unassembled WGS sequence"/>
</dbReference>
<feature type="domain" description="DUF547" evidence="2">
    <location>
        <begin position="96"/>
        <end position="210"/>
    </location>
</feature>
<evidence type="ECO:0000313" key="3">
    <source>
        <dbReference type="EMBL" id="STX40856.1"/>
    </source>
</evidence>
<sequence>MFKIKPFTQVFSLLVCLFLMNNGMSATFHKNLWPIWEVNNPLSTETIAHDDWQTFLSKRIITNEEGINLVDYPNLTEADYDLLKSYIEKMAKIDIDAYNRNEQLAFWLNLYNALTIQIVADYYPVGSIEEINISPGLFSIGPWGAKLITINHTPLSLDEIQNRIIRPIWNDPRTLYAINNAAIGSANLNKQAYHGATIEQELNEAARGYINSLRGVQVIEGKLIVSKIYDWFNEDFGGTKRDVINHIKQFAKEPLLSQLKHINTINGYVYNWHLNSTVVTQP</sequence>
<dbReference type="GO" id="GO:0016301">
    <property type="term" value="F:kinase activity"/>
    <property type="evidence" value="ECO:0007669"/>
    <property type="project" value="UniProtKB-KW"/>
</dbReference>
<dbReference type="PANTHER" id="PTHR46361:SF3">
    <property type="entry name" value="ELECTRON CARRIER_ PROTEIN DISULFIDE OXIDOREDUCTASE"/>
    <property type="match status" value="1"/>
</dbReference>
<keyword evidence="4" id="KW-1185">Reference proteome</keyword>
<protein>
    <submittedName>
        <fullName evidence="3">Putative Ser/Thr protein kinase</fullName>
    </submittedName>
</protein>
<dbReference type="AlphaFoldDB" id="A0A378J0E9"/>
<dbReference type="EMBL" id="UGOA01000001">
    <property type="protein sequence ID" value="STX40856.1"/>
    <property type="molecule type" value="Genomic_DNA"/>
</dbReference>
<proteinExistence type="predicted"/>
<feature type="chain" id="PRO_5016674041" evidence="1">
    <location>
        <begin position="27"/>
        <end position="282"/>
    </location>
</feature>
<evidence type="ECO:0000256" key="1">
    <source>
        <dbReference type="SAM" id="SignalP"/>
    </source>
</evidence>
<dbReference type="PANTHER" id="PTHR46361">
    <property type="entry name" value="ELECTRON CARRIER/ PROTEIN DISULFIDE OXIDOREDUCTASE"/>
    <property type="match status" value="1"/>
</dbReference>
<dbReference type="Pfam" id="PF04784">
    <property type="entry name" value="DUF547"/>
    <property type="match status" value="1"/>
</dbReference>
<keyword evidence="3" id="KW-0808">Transferase</keyword>
<keyword evidence="1" id="KW-0732">Signal</keyword>